<organism evidence="6 7">
    <name type="scientific">Paramuricea clavata</name>
    <name type="common">Red gorgonian</name>
    <name type="synonym">Violescent sea-whip</name>
    <dbReference type="NCBI Taxonomy" id="317549"/>
    <lineage>
        <taxon>Eukaryota</taxon>
        <taxon>Metazoa</taxon>
        <taxon>Cnidaria</taxon>
        <taxon>Anthozoa</taxon>
        <taxon>Octocorallia</taxon>
        <taxon>Malacalcyonacea</taxon>
        <taxon>Plexauridae</taxon>
        <taxon>Paramuricea</taxon>
    </lineage>
</organism>
<accession>A0A7D9H798</accession>
<dbReference type="PANTHER" id="PTHR16875:SF0">
    <property type="entry name" value="SELENOPROTEIN K"/>
    <property type="match status" value="1"/>
</dbReference>
<dbReference type="InterPro" id="IPR024491">
    <property type="entry name" value="Se_SelK/SelG"/>
</dbReference>
<keyword evidence="4" id="KW-1133">Transmembrane helix</keyword>
<evidence type="ECO:0000256" key="5">
    <source>
        <dbReference type="ARBA" id="ARBA00023136"/>
    </source>
</evidence>
<keyword evidence="3" id="KW-0712">Selenocysteine</keyword>
<comment type="caution">
    <text evidence="6">The sequence shown here is derived from an EMBL/GenBank/DDBJ whole genome shotgun (WGS) entry which is preliminary data.</text>
</comment>
<keyword evidence="2" id="KW-0812">Transmembrane</keyword>
<sequence>MPYVSGGNVQESRSIWRTTIIQDTFWGIINFVVLFFRTMFSPDMSKNGVSQTSDYRSKPGGGPPRPPGRRMGRIGGGGGGPSPPPMAGGKCLLLSKQQAVDLDTTQQVLMMQ</sequence>
<dbReference type="GO" id="GO:0005794">
    <property type="term" value="C:Golgi apparatus"/>
    <property type="evidence" value="ECO:0007669"/>
    <property type="project" value="TreeGrafter"/>
</dbReference>
<evidence type="ECO:0000313" key="7">
    <source>
        <dbReference type="Proteomes" id="UP001152795"/>
    </source>
</evidence>
<dbReference type="GO" id="GO:0006816">
    <property type="term" value="P:calcium ion transport"/>
    <property type="evidence" value="ECO:0007669"/>
    <property type="project" value="TreeGrafter"/>
</dbReference>
<evidence type="ECO:0000256" key="4">
    <source>
        <dbReference type="ARBA" id="ARBA00022989"/>
    </source>
</evidence>
<proteinExistence type="predicted"/>
<reference evidence="6" key="1">
    <citation type="submission" date="2020-04" db="EMBL/GenBank/DDBJ databases">
        <authorList>
            <person name="Alioto T."/>
            <person name="Alioto T."/>
            <person name="Gomez Garrido J."/>
        </authorList>
    </citation>
    <scope>NUCLEOTIDE SEQUENCE</scope>
    <source>
        <strain evidence="6">A484AB</strain>
    </source>
</reference>
<evidence type="ECO:0000256" key="3">
    <source>
        <dbReference type="ARBA" id="ARBA00022933"/>
    </source>
</evidence>
<dbReference type="OrthoDB" id="167295at2759"/>
<dbReference type="AlphaFoldDB" id="A0A7D9H798"/>
<evidence type="ECO:0000256" key="2">
    <source>
        <dbReference type="ARBA" id="ARBA00022692"/>
    </source>
</evidence>
<dbReference type="Pfam" id="PF10961">
    <property type="entry name" value="SelK_SelG"/>
    <property type="match status" value="1"/>
</dbReference>
<evidence type="ECO:0000256" key="1">
    <source>
        <dbReference type="ARBA" id="ARBA00004167"/>
    </source>
</evidence>
<dbReference type="Proteomes" id="UP001152795">
    <property type="component" value="Unassembled WGS sequence"/>
</dbReference>
<dbReference type="GO" id="GO:0005789">
    <property type="term" value="C:endoplasmic reticulum membrane"/>
    <property type="evidence" value="ECO:0007669"/>
    <property type="project" value="TreeGrafter"/>
</dbReference>
<evidence type="ECO:0000313" key="6">
    <source>
        <dbReference type="EMBL" id="CAB3976537.1"/>
    </source>
</evidence>
<name>A0A7D9H798_PARCT</name>
<dbReference type="EMBL" id="CACRXK020000001">
    <property type="protein sequence ID" value="CAB3976537.1"/>
    <property type="molecule type" value="Genomic_DNA"/>
</dbReference>
<keyword evidence="7" id="KW-1185">Reference proteome</keyword>
<protein>
    <submittedName>
        <fullName evidence="6">Seleno K</fullName>
    </submittedName>
</protein>
<keyword evidence="5" id="KW-0472">Membrane</keyword>
<gene>
    <name evidence="6" type="ORF">PACLA_8A040211</name>
</gene>
<dbReference type="GO" id="GO:0032469">
    <property type="term" value="P:endoplasmic reticulum calcium ion homeostasis"/>
    <property type="evidence" value="ECO:0007669"/>
    <property type="project" value="TreeGrafter"/>
</dbReference>
<comment type="subcellular location">
    <subcellularLocation>
        <location evidence="1">Membrane</location>
        <topology evidence="1">Single-pass membrane protein</topology>
    </subcellularLocation>
</comment>
<dbReference type="PANTHER" id="PTHR16875">
    <property type="entry name" value="SELENOPROTEIN K"/>
    <property type="match status" value="1"/>
</dbReference>